<dbReference type="AlphaFoldDB" id="A0A0G4IYX5"/>
<dbReference type="EMBL" id="OVEO01000002">
    <property type="protein sequence ID" value="SPQ94033.1"/>
    <property type="molecule type" value="Genomic_DNA"/>
</dbReference>
<dbReference type="InterPro" id="IPR011989">
    <property type="entry name" value="ARM-like"/>
</dbReference>
<dbReference type="EMBL" id="CDSF01000101">
    <property type="protein sequence ID" value="CEP00467.1"/>
    <property type="molecule type" value="Genomic_DNA"/>
</dbReference>
<gene>
    <name evidence="2" type="ORF">PBRA_001521</name>
    <name evidence="3" type="ORF">PLBR_LOCUS1248</name>
</gene>
<dbReference type="SUPFAM" id="SSF48371">
    <property type="entry name" value="ARM repeat"/>
    <property type="match status" value="2"/>
</dbReference>
<feature type="region of interest" description="Disordered" evidence="1">
    <location>
        <begin position="921"/>
        <end position="958"/>
    </location>
</feature>
<evidence type="ECO:0000256" key="1">
    <source>
        <dbReference type="SAM" id="MobiDB-lite"/>
    </source>
</evidence>
<reference evidence="2 4" key="1">
    <citation type="submission" date="2015-02" db="EMBL/GenBank/DDBJ databases">
        <authorList>
            <person name="Chooi Y.-H."/>
        </authorList>
    </citation>
    <scope>NUCLEOTIDE SEQUENCE [LARGE SCALE GENOMIC DNA]</scope>
    <source>
        <strain evidence="2">E3</strain>
    </source>
</reference>
<reference evidence="3 5" key="2">
    <citation type="submission" date="2018-03" db="EMBL/GenBank/DDBJ databases">
        <authorList>
            <person name="Fogelqvist J."/>
        </authorList>
    </citation>
    <scope>NUCLEOTIDE SEQUENCE [LARGE SCALE GENOMIC DNA]</scope>
</reference>
<dbReference type="Gene3D" id="1.25.10.10">
    <property type="entry name" value="Leucine-rich Repeat Variant"/>
    <property type="match status" value="1"/>
</dbReference>
<evidence type="ECO:0000313" key="3">
    <source>
        <dbReference type="EMBL" id="SPQ94033.1"/>
    </source>
</evidence>
<name>A0A0G4IYX5_PLABS</name>
<proteinExistence type="predicted"/>
<accession>A0A0G4IYX5</accession>
<feature type="compositionally biased region" description="Acidic residues" evidence="1">
    <location>
        <begin position="929"/>
        <end position="958"/>
    </location>
</feature>
<protein>
    <submittedName>
        <fullName evidence="2">Uncharacterized protein</fullName>
    </submittedName>
</protein>
<evidence type="ECO:0000313" key="5">
    <source>
        <dbReference type="Proteomes" id="UP000290189"/>
    </source>
</evidence>
<keyword evidence="4" id="KW-1185">Reference proteome</keyword>
<dbReference type="InterPro" id="IPR016024">
    <property type="entry name" value="ARM-type_fold"/>
</dbReference>
<feature type="compositionally biased region" description="Polar residues" evidence="1">
    <location>
        <begin position="1097"/>
        <end position="1116"/>
    </location>
</feature>
<keyword evidence="3" id="KW-0496">Mitochondrion</keyword>
<dbReference type="STRING" id="37360.A0A0G4IYX5"/>
<evidence type="ECO:0000313" key="2">
    <source>
        <dbReference type="EMBL" id="CEP00467.1"/>
    </source>
</evidence>
<dbReference type="Proteomes" id="UP000290189">
    <property type="component" value="Unassembled WGS sequence"/>
</dbReference>
<feature type="region of interest" description="Disordered" evidence="1">
    <location>
        <begin position="1074"/>
        <end position="1127"/>
    </location>
</feature>
<dbReference type="Proteomes" id="UP000039324">
    <property type="component" value="Unassembled WGS sequence"/>
</dbReference>
<organism evidence="2 4">
    <name type="scientific">Plasmodiophora brassicae</name>
    <name type="common">Clubroot disease agent</name>
    <dbReference type="NCBI Taxonomy" id="37360"/>
    <lineage>
        <taxon>Eukaryota</taxon>
        <taxon>Sar</taxon>
        <taxon>Rhizaria</taxon>
        <taxon>Endomyxa</taxon>
        <taxon>Phytomyxea</taxon>
        <taxon>Plasmodiophorida</taxon>
        <taxon>Plasmodiophoridae</taxon>
        <taxon>Plasmodiophora</taxon>
    </lineage>
</organism>
<geneLocation type="mitochondrion" evidence="3"/>
<evidence type="ECO:0000313" key="4">
    <source>
        <dbReference type="Proteomes" id="UP000039324"/>
    </source>
</evidence>
<feature type="compositionally biased region" description="Basic residues" evidence="1">
    <location>
        <begin position="1118"/>
        <end position="1127"/>
    </location>
</feature>
<sequence>MVSAPLICRYCLSDLVAVSNDSFRVDLPGPAVVVLVVVGCDGASSPIDVRTYVELRGLGYSPSKVARSYASFRVLGVASHLIVTTPTTVPLTVAVHGHSLAVAPSVPSVIPLLNASARLREASRFREAVHTDVLAALALVDGRSYQQSSELLLNAATFVDNLDDTGSSDDVVLSSLAASSAGLRVLAAAALTGPNKTTDKLKALSMAVHSDRLVEKHEDALSVVSRLQPDLILLLCRMVADPVGFVREAAARCLEFVIDVLGCDCAPYLPVMTSAIISVHDPVSITPVMESIESCLGQLTGRALQRLSEDTLQPELNRLIDDIATAAHAIPTVLRFWVIVLARLQGDARISCESLSSVFYLCGPVHPAVNRIATQVWSLLVEWFPVVIQEHQVQDFIDWMASALSAQSRQTCDQMATSANESPTTHPLQGLLLLLHRVAESQADSTRGSVEPQRDPSKGTQMPFAGIVPVLDELISMHTVHRTKMHLPTFRALWQCLSMCVRANNLGARATESQSIGAVTDPIFLAAIRHMTDGSPSKDVLQAMLCVAPIAEPSPVLFDFLRQFLVWIPNSVFDETFGLLNVILENLSPLLKWHHLRAVLLVLLNRNTASSDAAIASRRLLCKLIVKLGYFPALVCCLSHEDGTVNHDEHLEMLRFANQAARSVPVQNAPHDMLHHVLPVLRRLVADPHSLIRAEALQLLSQLSKSPTASCDALASLYLSCAAASTSDPSCQFTIADALQNLVVSSDDIGSDTLVAIWSLLLRWSATSNWHNVRAMCLWAMLRIVTINRQEHLEATGEGAASRPRVPDMLWVDSACEACLDASNASSRLWGLRLIWAASGTSPAVLKKQPEVIQVAVRALLRDWHPMVREAAAILTQIIDGSDEGLPDGALDILGHGQPPASLVEELFMPGNRVLEAMSTRTTTKADDMKEEDALAAEGDVDEEDDAVKDDDDDDDDDDDLAMLTESDDGLGIINVDGESDETELEAAFRRLEELKVADLNLVINQINGEDDGATKPDGTLGSAVGEDSAVPDLDATFHLLGVKMPSIGESSECDRGNNGESVVGLSSIDLLFDDDPTSQSSSGSQDKSDMLLAMVSTRTASPISTDSVSAKQNASGGRRRRRRRRS</sequence>